<dbReference type="Gene3D" id="1.10.238.10">
    <property type="entry name" value="EF-hand"/>
    <property type="match status" value="1"/>
</dbReference>
<feature type="compositionally biased region" description="Basic and acidic residues" evidence="1">
    <location>
        <begin position="205"/>
        <end position="214"/>
    </location>
</feature>
<feature type="domain" description="Death" evidence="2">
    <location>
        <begin position="229"/>
        <end position="299"/>
    </location>
</feature>
<evidence type="ECO:0000313" key="4">
    <source>
        <dbReference type="Proteomes" id="UP000887568"/>
    </source>
</evidence>
<dbReference type="EnsemblMetazoa" id="XM_038195348.1">
    <property type="protein sequence ID" value="XP_038051276.1"/>
    <property type="gene ID" value="LOC119724340"/>
</dbReference>
<dbReference type="SUPFAM" id="SSF47986">
    <property type="entry name" value="DEATH domain"/>
    <property type="match status" value="1"/>
</dbReference>
<dbReference type="CDD" id="cd01670">
    <property type="entry name" value="Death"/>
    <property type="match status" value="1"/>
</dbReference>
<protein>
    <recommendedName>
        <fullName evidence="2">Death domain-containing protein</fullName>
    </recommendedName>
</protein>
<dbReference type="EnsemblMetazoa" id="XM_038195349.1">
    <property type="protein sequence ID" value="XP_038051277.1"/>
    <property type="gene ID" value="LOC119724340"/>
</dbReference>
<dbReference type="GeneID" id="119724340"/>
<dbReference type="Gene3D" id="1.10.533.10">
    <property type="entry name" value="Death Domain, Fas"/>
    <property type="match status" value="1"/>
</dbReference>
<dbReference type="AlphaFoldDB" id="A0A913ZJM7"/>
<dbReference type="RefSeq" id="XP_038051277.1">
    <property type="nucleotide sequence ID" value="XM_038195349.1"/>
</dbReference>
<organism evidence="3 4">
    <name type="scientific">Patiria miniata</name>
    <name type="common">Bat star</name>
    <name type="synonym">Asterina miniata</name>
    <dbReference type="NCBI Taxonomy" id="46514"/>
    <lineage>
        <taxon>Eukaryota</taxon>
        <taxon>Metazoa</taxon>
        <taxon>Echinodermata</taxon>
        <taxon>Eleutherozoa</taxon>
        <taxon>Asterozoa</taxon>
        <taxon>Asteroidea</taxon>
        <taxon>Valvatacea</taxon>
        <taxon>Valvatida</taxon>
        <taxon>Asterinidae</taxon>
        <taxon>Patiria</taxon>
    </lineage>
</organism>
<dbReference type="RefSeq" id="XP_038051275.1">
    <property type="nucleotide sequence ID" value="XM_038195347.1"/>
</dbReference>
<dbReference type="PANTHER" id="PTHR15077">
    <property type="entry name" value="FAS-ASSOCIATING DEATH DOMAIN-CONTAINING PROTEIN FADD"/>
    <property type="match status" value="1"/>
</dbReference>
<sequence length="299" mass="33181">MGAVVSSTNGSDDGGIVADLTHPLKGDWLSQHAVACNVSKHEIALMWEQYKQLGCNEDGELSGDALMKACKANTTATKIVEMMPRSKDSVLTFQTFCNMSRWLADASIETKVRAAFQCLNKGHPLDIIVVMEILSEIYCDESQEVIERSAKVFMHQVGDMATHSINEQQFVKWARQLPNDTLQTIMDFKCSPNESQEQASSSNPVKKDSKEAPSTKHMLKVSRMASRKDWVLLANKLGFTQDDISLVKEELPGDEKEQVQQILSLWKQRGDDQATLSVLKEALRGSGMAEIADNLDTNA</sequence>
<dbReference type="PROSITE" id="PS50017">
    <property type="entry name" value="DEATH_DOMAIN"/>
    <property type="match status" value="1"/>
</dbReference>
<dbReference type="SUPFAM" id="SSF47473">
    <property type="entry name" value="EF-hand"/>
    <property type="match status" value="1"/>
</dbReference>
<dbReference type="RefSeq" id="XP_038051276.1">
    <property type="nucleotide sequence ID" value="XM_038195348.1"/>
</dbReference>
<dbReference type="SMART" id="SM00005">
    <property type="entry name" value="DEATH"/>
    <property type="match status" value="1"/>
</dbReference>
<evidence type="ECO:0000259" key="2">
    <source>
        <dbReference type="PROSITE" id="PS50017"/>
    </source>
</evidence>
<dbReference type="EnsemblMetazoa" id="XM_038195347.1">
    <property type="protein sequence ID" value="XP_038051275.1"/>
    <property type="gene ID" value="LOC119724340"/>
</dbReference>
<dbReference type="InterPro" id="IPR000488">
    <property type="entry name" value="Death_dom"/>
</dbReference>
<keyword evidence="4" id="KW-1185">Reference proteome</keyword>
<name>A0A913ZJM7_PATMI</name>
<reference evidence="3" key="1">
    <citation type="submission" date="2022-11" db="UniProtKB">
        <authorList>
            <consortium name="EnsemblMetazoa"/>
        </authorList>
    </citation>
    <scope>IDENTIFICATION</scope>
</reference>
<feature type="compositionally biased region" description="Polar residues" evidence="1">
    <location>
        <begin position="192"/>
        <end position="204"/>
    </location>
</feature>
<dbReference type="InterPro" id="IPR016729">
    <property type="entry name" value="FADD"/>
</dbReference>
<evidence type="ECO:0000313" key="3">
    <source>
        <dbReference type="EnsemblMetazoa" id="XP_038051275.1"/>
    </source>
</evidence>
<dbReference type="InterPro" id="IPR011029">
    <property type="entry name" value="DEATH-like_dom_sf"/>
</dbReference>
<dbReference type="EnsemblMetazoa" id="XM_038195350.1">
    <property type="protein sequence ID" value="XP_038051278.1"/>
    <property type="gene ID" value="LOC119724340"/>
</dbReference>
<proteinExistence type="predicted"/>
<dbReference type="OrthoDB" id="20872at2759"/>
<accession>A0A913ZJM7</accession>
<dbReference type="RefSeq" id="XP_038051278.1">
    <property type="nucleotide sequence ID" value="XM_038195350.1"/>
</dbReference>
<dbReference type="Proteomes" id="UP000887568">
    <property type="component" value="Unplaced"/>
</dbReference>
<dbReference type="InterPro" id="IPR011992">
    <property type="entry name" value="EF-hand-dom_pair"/>
</dbReference>
<dbReference type="GO" id="GO:0007165">
    <property type="term" value="P:signal transduction"/>
    <property type="evidence" value="ECO:0007669"/>
    <property type="project" value="InterPro"/>
</dbReference>
<dbReference type="Pfam" id="PF00531">
    <property type="entry name" value="Death"/>
    <property type="match status" value="1"/>
</dbReference>
<evidence type="ECO:0000256" key="1">
    <source>
        <dbReference type="SAM" id="MobiDB-lite"/>
    </source>
</evidence>
<dbReference type="OMA" id="PEVRRCW"/>
<feature type="region of interest" description="Disordered" evidence="1">
    <location>
        <begin position="192"/>
        <end position="217"/>
    </location>
</feature>